<keyword evidence="2" id="KW-1185">Reference proteome</keyword>
<protein>
    <recommendedName>
        <fullName evidence="3">Ribbon-helix-helix protein, CopG family</fullName>
    </recommendedName>
</protein>
<accession>A0ABM6SYK0</accession>
<evidence type="ECO:0008006" key="3">
    <source>
        <dbReference type="Google" id="ProtNLM"/>
    </source>
</evidence>
<gene>
    <name evidence="1" type="ORF">C4B68_32615</name>
</gene>
<dbReference type="RefSeq" id="WP_099500098.1">
    <property type="nucleotide sequence ID" value="NZ_CP026652.1"/>
</dbReference>
<dbReference type="EMBL" id="CP026652">
    <property type="protein sequence ID" value="AVH59713.1"/>
    <property type="molecule type" value="Genomic_DNA"/>
</dbReference>
<reference evidence="1 2" key="1">
    <citation type="submission" date="2018-02" db="EMBL/GenBank/DDBJ databases">
        <title>Complete genome sequence of Streptomyces dengpaensis, the producer of angucyclines.</title>
        <authorList>
            <person name="Yumei L."/>
        </authorList>
    </citation>
    <scope>NUCLEOTIDE SEQUENCE [LARGE SCALE GENOMIC DNA]</scope>
    <source>
        <strain evidence="1 2">XZHG99</strain>
    </source>
</reference>
<sequence length="84" mass="8966">MSSKPRALSVRTTDELLEDLAVLQGSGMTASDAVRFAVRLLAQAHRYADHPAQTHGGQRPAVLSIRTRDLFPVAPVSDGAEKGV</sequence>
<organism evidence="1 2">
    <name type="scientific">Streptomyces dengpaensis</name>
    <dbReference type="NCBI Taxonomy" id="2049881"/>
    <lineage>
        <taxon>Bacteria</taxon>
        <taxon>Bacillati</taxon>
        <taxon>Actinomycetota</taxon>
        <taxon>Actinomycetes</taxon>
        <taxon>Kitasatosporales</taxon>
        <taxon>Streptomycetaceae</taxon>
        <taxon>Streptomyces</taxon>
    </lineage>
</organism>
<evidence type="ECO:0000313" key="1">
    <source>
        <dbReference type="EMBL" id="AVH59713.1"/>
    </source>
</evidence>
<name>A0ABM6SYK0_9ACTN</name>
<proteinExistence type="predicted"/>
<dbReference type="Proteomes" id="UP000238413">
    <property type="component" value="Chromosome"/>
</dbReference>
<evidence type="ECO:0000313" key="2">
    <source>
        <dbReference type="Proteomes" id="UP000238413"/>
    </source>
</evidence>